<keyword evidence="2" id="KW-1185">Reference proteome</keyword>
<dbReference type="OrthoDB" id="696471at2759"/>
<dbReference type="EMBL" id="SPHZ02000006">
    <property type="protein sequence ID" value="KAF0910598.1"/>
    <property type="molecule type" value="Genomic_DNA"/>
</dbReference>
<evidence type="ECO:0000313" key="1">
    <source>
        <dbReference type="EMBL" id="KAF0910598.1"/>
    </source>
</evidence>
<evidence type="ECO:0008006" key="3">
    <source>
        <dbReference type="Google" id="ProtNLM"/>
    </source>
</evidence>
<gene>
    <name evidence="1" type="ORF">E2562_003032</name>
</gene>
<reference evidence="1 2" key="1">
    <citation type="submission" date="2019-11" db="EMBL/GenBank/DDBJ databases">
        <title>Whole genome sequence of Oryza granulata.</title>
        <authorList>
            <person name="Li W."/>
        </authorList>
    </citation>
    <scope>NUCLEOTIDE SEQUENCE [LARGE SCALE GENOMIC DNA]</scope>
    <source>
        <strain evidence="2">cv. Menghai</strain>
        <tissue evidence="1">Leaf</tissue>
    </source>
</reference>
<organism evidence="1 2">
    <name type="scientific">Oryza meyeriana var. granulata</name>
    <dbReference type="NCBI Taxonomy" id="110450"/>
    <lineage>
        <taxon>Eukaryota</taxon>
        <taxon>Viridiplantae</taxon>
        <taxon>Streptophyta</taxon>
        <taxon>Embryophyta</taxon>
        <taxon>Tracheophyta</taxon>
        <taxon>Spermatophyta</taxon>
        <taxon>Magnoliopsida</taxon>
        <taxon>Liliopsida</taxon>
        <taxon>Poales</taxon>
        <taxon>Poaceae</taxon>
        <taxon>BOP clade</taxon>
        <taxon>Oryzoideae</taxon>
        <taxon>Oryzeae</taxon>
        <taxon>Oryzinae</taxon>
        <taxon>Oryza</taxon>
        <taxon>Oryza meyeriana</taxon>
    </lineage>
</organism>
<dbReference type="Proteomes" id="UP000479710">
    <property type="component" value="Unassembled WGS sequence"/>
</dbReference>
<evidence type="ECO:0000313" key="2">
    <source>
        <dbReference type="Proteomes" id="UP000479710"/>
    </source>
</evidence>
<proteinExistence type="predicted"/>
<name>A0A6G1DDA5_9ORYZ</name>
<comment type="caution">
    <text evidence="1">The sequence shown here is derived from an EMBL/GenBank/DDBJ whole genome shotgun (WGS) entry which is preliminary data.</text>
</comment>
<dbReference type="PANTHER" id="PTHR33087:SF46">
    <property type="entry name" value="OS07G0539200 PROTEIN"/>
    <property type="match status" value="1"/>
</dbReference>
<sequence>MEFLEEFRAGAPSQRPAFGSCVLSWTTDMAAAEQQLCGKVLLASVLGGRLLVLPAMVVEAIGTTCRIPARRVRVEVAMLPSDFQITFADADDCTAVLGLSGNLACGDSKLSFRRWHRLVDADYAELIYLTRLGIDGLPPHDRGQEVIKQFLNKLDCQLVELYSPVDACGLEMMVWARNPNNIPKEYSVLFPEPEVVQESISDEDPDMAVCIASKPLPAPPVMKRGLTYRLVLHIMEVVDLTPPPHFGADGR</sequence>
<protein>
    <recommendedName>
        <fullName evidence="3">DUF4283 domain-containing protein</fullName>
    </recommendedName>
</protein>
<dbReference type="AlphaFoldDB" id="A0A6G1DDA5"/>
<dbReference type="PANTHER" id="PTHR33087">
    <property type="entry name" value="OS07G0539200 PROTEIN"/>
    <property type="match status" value="1"/>
</dbReference>
<dbReference type="InterPro" id="IPR053253">
    <property type="entry name" value="Sex_diff_modulator"/>
</dbReference>
<accession>A0A6G1DDA5</accession>